<dbReference type="GO" id="GO:0005634">
    <property type="term" value="C:nucleus"/>
    <property type="evidence" value="ECO:0007669"/>
    <property type="project" value="UniProtKB-SubCell"/>
</dbReference>
<dbReference type="EMBL" id="KZ819662">
    <property type="protein sequence ID" value="PWN30712.1"/>
    <property type="molecule type" value="Genomic_DNA"/>
</dbReference>
<dbReference type="InterPro" id="IPR036915">
    <property type="entry name" value="Cyclin-like_sf"/>
</dbReference>
<evidence type="ECO:0000313" key="12">
    <source>
        <dbReference type="EMBL" id="PWN30712.1"/>
    </source>
</evidence>
<feature type="region of interest" description="Disordered" evidence="10">
    <location>
        <begin position="228"/>
        <end position="259"/>
    </location>
</feature>
<dbReference type="Gene3D" id="1.10.472.10">
    <property type="entry name" value="Cyclin-like"/>
    <property type="match status" value="2"/>
</dbReference>
<dbReference type="Pfam" id="PF00134">
    <property type="entry name" value="Cyclin_N"/>
    <property type="match status" value="1"/>
</dbReference>
<dbReference type="GeneID" id="37027010"/>
<keyword evidence="3" id="KW-0678">Repressor</keyword>
<name>A0A316UZR1_9BASI</name>
<evidence type="ECO:0000256" key="4">
    <source>
        <dbReference type="ARBA" id="ARBA00023015"/>
    </source>
</evidence>
<dbReference type="InterPro" id="IPR043198">
    <property type="entry name" value="Cyclin/Ssn8"/>
</dbReference>
<feature type="compositionally biased region" description="Pro residues" evidence="10">
    <location>
        <begin position="367"/>
        <end position="389"/>
    </location>
</feature>
<dbReference type="Proteomes" id="UP000245884">
    <property type="component" value="Unassembled WGS sequence"/>
</dbReference>
<dbReference type="InterPro" id="IPR006671">
    <property type="entry name" value="Cyclin_N"/>
</dbReference>
<evidence type="ECO:0000259" key="11">
    <source>
        <dbReference type="SMART" id="SM00385"/>
    </source>
</evidence>
<comment type="similarity">
    <text evidence="2">Belongs to the cyclin family. Cyclin C subfamily.</text>
</comment>
<feature type="region of interest" description="Disordered" evidence="10">
    <location>
        <begin position="327"/>
        <end position="437"/>
    </location>
</feature>
<evidence type="ECO:0000256" key="2">
    <source>
        <dbReference type="ARBA" id="ARBA00008638"/>
    </source>
</evidence>
<dbReference type="SMART" id="SM00385">
    <property type="entry name" value="CYCLIN"/>
    <property type="match status" value="2"/>
</dbReference>
<keyword evidence="7" id="KW-0804">Transcription</keyword>
<dbReference type="CDD" id="cd20513">
    <property type="entry name" value="CYCLIN_CCNC_rpt1"/>
    <property type="match status" value="1"/>
</dbReference>
<dbReference type="STRING" id="1569628.A0A316UZR1"/>
<evidence type="ECO:0000256" key="5">
    <source>
        <dbReference type="ARBA" id="ARBA00023127"/>
    </source>
</evidence>
<feature type="compositionally biased region" description="Polar residues" evidence="10">
    <location>
        <begin position="394"/>
        <end position="404"/>
    </location>
</feature>
<evidence type="ECO:0000256" key="10">
    <source>
        <dbReference type="SAM" id="MobiDB-lite"/>
    </source>
</evidence>
<feature type="domain" description="Cyclin-like" evidence="11">
    <location>
        <begin position="47"/>
        <end position="142"/>
    </location>
</feature>
<feature type="compositionally biased region" description="Basic and acidic residues" evidence="10">
    <location>
        <begin position="245"/>
        <end position="257"/>
    </location>
</feature>
<organism evidence="12 13">
    <name type="scientific">Jaminaea rosea</name>
    <dbReference type="NCBI Taxonomy" id="1569628"/>
    <lineage>
        <taxon>Eukaryota</taxon>
        <taxon>Fungi</taxon>
        <taxon>Dikarya</taxon>
        <taxon>Basidiomycota</taxon>
        <taxon>Ustilaginomycotina</taxon>
        <taxon>Exobasidiomycetes</taxon>
        <taxon>Microstromatales</taxon>
        <taxon>Microstromatales incertae sedis</taxon>
        <taxon>Jaminaea</taxon>
    </lineage>
</organism>
<reference evidence="12 13" key="1">
    <citation type="journal article" date="2018" name="Mol. Biol. Evol.">
        <title>Broad Genomic Sampling Reveals a Smut Pathogenic Ancestry of the Fungal Clade Ustilaginomycotina.</title>
        <authorList>
            <person name="Kijpornyongpan T."/>
            <person name="Mondo S.J."/>
            <person name="Barry K."/>
            <person name="Sandor L."/>
            <person name="Lee J."/>
            <person name="Lipzen A."/>
            <person name="Pangilinan J."/>
            <person name="LaButti K."/>
            <person name="Hainaut M."/>
            <person name="Henrissat B."/>
            <person name="Grigoriev I.V."/>
            <person name="Spatafora J.W."/>
            <person name="Aime M.C."/>
        </authorList>
    </citation>
    <scope>NUCLEOTIDE SEQUENCE [LARGE SCALE GENOMIC DNA]</scope>
    <source>
        <strain evidence="12 13">MCA 5214</strain>
    </source>
</reference>
<protein>
    <recommendedName>
        <fullName evidence="11">Cyclin-like domain-containing protein</fullName>
    </recommendedName>
</protein>
<evidence type="ECO:0000256" key="9">
    <source>
        <dbReference type="RuleBase" id="RU000383"/>
    </source>
</evidence>
<dbReference type="GO" id="GO:0006357">
    <property type="term" value="P:regulation of transcription by RNA polymerase II"/>
    <property type="evidence" value="ECO:0007669"/>
    <property type="project" value="InterPro"/>
</dbReference>
<evidence type="ECO:0000256" key="1">
    <source>
        <dbReference type="ARBA" id="ARBA00004123"/>
    </source>
</evidence>
<evidence type="ECO:0000313" key="13">
    <source>
        <dbReference type="Proteomes" id="UP000245884"/>
    </source>
</evidence>
<dbReference type="PANTHER" id="PTHR10026">
    <property type="entry name" value="CYCLIN"/>
    <property type="match status" value="1"/>
</dbReference>
<keyword evidence="8" id="KW-0539">Nucleus</keyword>
<comment type="subcellular location">
    <subcellularLocation>
        <location evidence="1">Nucleus</location>
    </subcellularLocation>
</comment>
<proteinExistence type="inferred from homology"/>
<accession>A0A316UZR1</accession>
<evidence type="ECO:0000256" key="7">
    <source>
        <dbReference type="ARBA" id="ARBA00023163"/>
    </source>
</evidence>
<sequence length="524" mass="56240">MAADYWRSSQANQWLLDPLDLEVSRVEDLRYAGDKDKLAASTIFLASAISSLAKRLHLRQRVTATATVFFHRFYSVPPNGYTNTDPCLVATACVYVASKVEETPIHVKTVMHEAGKMWNEYGHTTFPISSVDLAEMEFYLLRDLDYHLVLHHPYRPLLQLAGTVGKAAVERAEAAAQSSNKSGAAGRGAASSGQIGVGMPYGLGIHADALGVGSSKMGGMSFDMTNASAAGNHSASNGKEGNDEERERDRREEEAARKALVSGDHGLPIARVEEIDQDVVQMAWFLLNDTYRHAHLHLLYPPYILALAALCLALVLHDPSREKMLASVTKMEGRRKRARDLDEAGGGEGEKSTKVAASTPAASSAAPPMPPRAAPSTIPPRPAHLPPKPGGSTSGFPTRPQASHPSPGIGSSHDDSPAAGAPGLTASSSSIPSKPTPPSDVLTFLSLLNLSPRSQLASCIQSILDGYATWMRCHSSLLEGKRIVGWLDEWRRKREEELRVLEHEGLLMAASGRKEGGPGAGKKG</sequence>
<feature type="compositionally biased region" description="Low complexity" evidence="10">
    <location>
        <begin position="356"/>
        <end position="366"/>
    </location>
</feature>
<dbReference type="SUPFAM" id="SSF47954">
    <property type="entry name" value="Cyclin-like"/>
    <property type="match status" value="2"/>
</dbReference>
<keyword evidence="13" id="KW-1185">Reference proteome</keyword>
<keyword evidence="4" id="KW-0805">Transcription regulation</keyword>
<dbReference type="GO" id="GO:0016538">
    <property type="term" value="F:cyclin-dependent protein serine/threonine kinase regulator activity"/>
    <property type="evidence" value="ECO:0007669"/>
    <property type="project" value="InterPro"/>
</dbReference>
<evidence type="ECO:0000256" key="3">
    <source>
        <dbReference type="ARBA" id="ARBA00022491"/>
    </source>
</evidence>
<evidence type="ECO:0000256" key="8">
    <source>
        <dbReference type="ARBA" id="ARBA00023242"/>
    </source>
</evidence>
<feature type="compositionally biased region" description="Low complexity" evidence="10">
    <location>
        <begin position="228"/>
        <end position="239"/>
    </location>
</feature>
<dbReference type="RefSeq" id="XP_025365324.1">
    <property type="nucleotide sequence ID" value="XM_025505187.1"/>
</dbReference>
<keyword evidence="6" id="KW-0010">Activator</keyword>
<dbReference type="AlphaFoldDB" id="A0A316UZR1"/>
<dbReference type="FunFam" id="1.10.472.10:FF:000076">
    <property type="entry name" value="RNA polymerase II holoenzyme cyclin-like subunit"/>
    <property type="match status" value="1"/>
</dbReference>
<gene>
    <name evidence="12" type="ORF">BDZ90DRAFT_229716</name>
</gene>
<dbReference type="InterPro" id="IPR013763">
    <property type="entry name" value="Cyclin-like_dom"/>
</dbReference>
<feature type="domain" description="Cyclin-like" evidence="11">
    <location>
        <begin position="264"/>
        <end position="465"/>
    </location>
</feature>
<evidence type="ECO:0000256" key="6">
    <source>
        <dbReference type="ARBA" id="ARBA00023159"/>
    </source>
</evidence>
<keyword evidence="5 9" id="KW-0195">Cyclin</keyword>
<dbReference type="OrthoDB" id="10266018at2759"/>